<feature type="compositionally biased region" description="Polar residues" evidence="1">
    <location>
        <begin position="818"/>
        <end position="835"/>
    </location>
</feature>
<feature type="region of interest" description="Disordered" evidence="1">
    <location>
        <begin position="557"/>
        <end position="580"/>
    </location>
</feature>
<keyword evidence="2" id="KW-1185">Reference proteome</keyword>
<feature type="region of interest" description="Disordered" evidence="1">
    <location>
        <begin position="1410"/>
        <end position="1457"/>
    </location>
</feature>
<proteinExistence type="predicted"/>
<dbReference type="GeneID" id="101859553"/>
<evidence type="ECO:0000313" key="3">
    <source>
        <dbReference type="RefSeq" id="XP_012935076.1"/>
    </source>
</evidence>
<feature type="compositionally biased region" description="Polar residues" evidence="1">
    <location>
        <begin position="228"/>
        <end position="247"/>
    </location>
</feature>
<feature type="region of interest" description="Disordered" evidence="1">
    <location>
        <begin position="803"/>
        <end position="869"/>
    </location>
</feature>
<feature type="region of interest" description="Disordered" evidence="1">
    <location>
        <begin position="739"/>
        <end position="782"/>
    </location>
</feature>
<feature type="compositionally biased region" description="Polar residues" evidence="1">
    <location>
        <begin position="686"/>
        <end position="696"/>
    </location>
</feature>
<evidence type="ECO:0000313" key="2">
    <source>
        <dbReference type="Proteomes" id="UP000694888"/>
    </source>
</evidence>
<reference evidence="3" key="1">
    <citation type="submission" date="2025-08" db="UniProtKB">
        <authorList>
            <consortium name="RefSeq"/>
        </authorList>
    </citation>
    <scope>IDENTIFICATION</scope>
</reference>
<feature type="compositionally biased region" description="Pro residues" evidence="1">
    <location>
        <begin position="1439"/>
        <end position="1448"/>
    </location>
</feature>
<feature type="region of interest" description="Disordered" evidence="1">
    <location>
        <begin position="889"/>
        <end position="919"/>
    </location>
</feature>
<feature type="compositionally biased region" description="Basic and acidic residues" evidence="1">
    <location>
        <begin position="753"/>
        <end position="764"/>
    </location>
</feature>
<gene>
    <name evidence="3" type="primary">LOC101859553</name>
</gene>
<feature type="region of interest" description="Disordered" evidence="1">
    <location>
        <begin position="1259"/>
        <end position="1340"/>
    </location>
</feature>
<feature type="region of interest" description="Disordered" evidence="1">
    <location>
        <begin position="217"/>
        <end position="258"/>
    </location>
</feature>
<feature type="compositionally biased region" description="Low complexity" evidence="1">
    <location>
        <begin position="1419"/>
        <end position="1438"/>
    </location>
</feature>
<name>A0ABM0ZV39_APLCA</name>
<accession>A0ABM0ZV39</accession>
<sequence>MVILTIPFMRSEVMQLFGSQAASSTTSDTLPVVSRTFCDNEGVMEGKTPCCGHVMMSTEDCVGGACSLPPCGAGCECEQCCGVVVSPDQGRVSALKAKWFRWSPRLRLCHAWILVHLGVHRDAPVRFRGRILKAAGWLETTFEKMTAGSNSENQSPNEMTRENRDELNKLYQQLLEHVASIRVRGEPSRVEIESVRSRLLDLLELSGVKDAEIPQFEEPHSLRHSGHGLTNSCGGIMSKSSSPCTPQRSRRSRGRDPSTYADMLIQQLMAQASSVTDSDTSPPSNEEKESSSSSSGTSAAAQALPLSVELGETPLSSTGYNNNNNNNNNDDNSGKPVPFPQSFSGSDNIPTLSVPPCTLSPAPTIHYQIPPNSETEELGEDRDEPMVDVVTLERDTPKFSCEEDRRSACYVTTDSGVTGSEHSNAVASCCTYATVTRSDSFDFAAVSGNQNVTTGSTPELPTSGSSGSLDIPFASLFDIDCSQLFQEDEEVVETSGTCQATPDPTTPVRHSVSSPTSASSGTYYNFPTRYSHSYARELHAIEQGRHRSHQTTMVTTPQSEFCSSSRSPLPSRPSSVPCAQSDSQDFVFHEPLVVYLPPKTEPRPPRPVAPWDDLDFNINNNYKPRLGDKNAAEFDSDDGLDKRPPIPPRRPITDSKIGQLVLKSDSAQLGNLWLLSGNCGEMSPFSRQFSSQNNAGGNDDSHVEVDDSYPQGATGGLGQNSPDSSWSFYNLTSSQCRPDISGHNSSGSSHFITVRDKKVGDSPERSTVVISASKRRKANDKTALPVEEETVLMRSARQRLNFTPVTPAMEPDSFSAKRLTSSSYVRTPVNRLSQTRPRRKKRQSPAMRRLALQKENSPQSPSYLARSPRKPLNDLYNIVGNDSCLLTTSSNSLTPSSETYAKSSDTSPDTPLPSREEDLLDRDAYYCDFTVDRQQKIESAKKMVVVSKTEDVNTNIDTTQNTTFDDSAPELLVRQVEGAESSPSSFVFQIPSSPVRMNRPVRRQPWVSAGQRPGSASRQRAGGPQGLVSKQRLPSGDRHRPRSCHVRSPLSQATPAHNVRSSSQSSSSSRSSSRRKYTTHPMASSTLIMESPEADTGSVYTWSIDEESSSCNLEKSYLRSTKKPDKGKSYTPRPATSVGRDSPSRDNSQTTSTFEIGAMVHAIDEAMQQTNSEAFETFSNETIIGGSSLMSAKPKSKRNYSAKKVLAAAPSFLKKRLSITRGSSIASYGSQLSDPSSNQATTSSAYFNQAKVSIFGSSMEPSEMAESQHQLSDNPARSRRLSYSEPVLPNHYYDDSDESPEQPSEASGLGERLDIPGKSSSSSSSTSAAARCRPRTPRIRRQMQRDFTAATESEQSVDVEARAGAVGDVKPAAAPAANQDLLDSILTDSPKSVDSSGIFAPYNSYNSPVESVGSHNGYSSTVSSSVTSSDYNTGRPGLQAPPPTPPLSRPRAASVTPSATLRHMGGQHTSHAQSDQDDLEFKRPFDPVPHKMAAQSRCLTKNQGVSASSIAITPQKPMSVRSDPLANQSTIFAVPPGVVTGPPKIKDKKSLVRKLKKFSSNFYKKTEKIHTLANL</sequence>
<feature type="compositionally biased region" description="Low complexity" evidence="1">
    <location>
        <begin position="321"/>
        <end position="331"/>
    </location>
</feature>
<dbReference type="RefSeq" id="XP_012935076.1">
    <property type="nucleotide sequence ID" value="XM_013079622.2"/>
</dbReference>
<feature type="region of interest" description="Disordered" evidence="1">
    <location>
        <begin position="686"/>
        <end position="722"/>
    </location>
</feature>
<feature type="region of interest" description="Disordered" evidence="1">
    <location>
        <begin position="1004"/>
        <end position="1094"/>
    </location>
</feature>
<feature type="compositionally biased region" description="Low complexity" evidence="1">
    <location>
        <begin position="1060"/>
        <end position="1071"/>
    </location>
</feature>
<feature type="compositionally biased region" description="Low complexity" evidence="1">
    <location>
        <begin position="1319"/>
        <end position="1331"/>
    </location>
</feature>
<evidence type="ECO:0000256" key="1">
    <source>
        <dbReference type="SAM" id="MobiDB-lite"/>
    </source>
</evidence>
<dbReference type="Proteomes" id="UP000694888">
    <property type="component" value="Unplaced"/>
</dbReference>
<feature type="compositionally biased region" description="Low complexity" evidence="1">
    <location>
        <begin position="563"/>
        <end position="575"/>
    </location>
</feature>
<feature type="region of interest" description="Disordered" evidence="1">
    <location>
        <begin position="1113"/>
        <end position="1150"/>
    </location>
</feature>
<feature type="compositionally biased region" description="Low complexity" evidence="1">
    <location>
        <begin position="273"/>
        <end position="284"/>
    </location>
</feature>
<feature type="compositionally biased region" description="Polar residues" evidence="1">
    <location>
        <begin position="739"/>
        <end position="751"/>
    </location>
</feature>
<feature type="compositionally biased region" description="Polar residues" evidence="1">
    <location>
        <begin position="341"/>
        <end position="351"/>
    </location>
</feature>
<protein>
    <submittedName>
        <fullName evidence="3">Uncharacterized protein LOC101859553</fullName>
    </submittedName>
</protein>
<feature type="region of interest" description="Disordered" evidence="1">
    <location>
        <begin position="622"/>
        <end position="657"/>
    </location>
</feature>
<organism evidence="2 3">
    <name type="scientific">Aplysia californica</name>
    <name type="common">California sea hare</name>
    <dbReference type="NCBI Taxonomy" id="6500"/>
    <lineage>
        <taxon>Eukaryota</taxon>
        <taxon>Metazoa</taxon>
        <taxon>Spiralia</taxon>
        <taxon>Lophotrochozoa</taxon>
        <taxon>Mollusca</taxon>
        <taxon>Gastropoda</taxon>
        <taxon>Heterobranchia</taxon>
        <taxon>Euthyneura</taxon>
        <taxon>Tectipleura</taxon>
        <taxon>Aplysiida</taxon>
        <taxon>Aplysioidea</taxon>
        <taxon>Aplysiidae</taxon>
        <taxon>Aplysia</taxon>
    </lineage>
</organism>
<feature type="compositionally biased region" description="Polar residues" evidence="1">
    <location>
        <begin position="1259"/>
        <end position="1275"/>
    </location>
</feature>
<feature type="compositionally biased region" description="Low complexity" evidence="1">
    <location>
        <begin position="889"/>
        <end position="913"/>
    </location>
</feature>
<feature type="region of interest" description="Disordered" evidence="1">
    <location>
        <begin position="496"/>
        <end position="519"/>
    </location>
</feature>
<feature type="region of interest" description="Disordered" evidence="1">
    <location>
        <begin position="271"/>
        <end position="383"/>
    </location>
</feature>
<feature type="compositionally biased region" description="Acidic residues" evidence="1">
    <location>
        <begin position="374"/>
        <end position="383"/>
    </location>
</feature>